<organism evidence="2 3">
    <name type="scientific">Aurantibacter aestuarii</name>
    <dbReference type="NCBI Taxonomy" id="1266046"/>
    <lineage>
        <taxon>Bacteria</taxon>
        <taxon>Pseudomonadati</taxon>
        <taxon>Bacteroidota</taxon>
        <taxon>Flavobacteriia</taxon>
        <taxon>Flavobacteriales</taxon>
        <taxon>Flavobacteriaceae</taxon>
        <taxon>Aurantibacter</taxon>
    </lineage>
</organism>
<evidence type="ECO:0000256" key="1">
    <source>
        <dbReference type="SAM" id="SignalP"/>
    </source>
</evidence>
<keyword evidence="1" id="KW-0732">Signal</keyword>
<feature type="chain" id="PRO_5015679109" evidence="1">
    <location>
        <begin position="22"/>
        <end position="189"/>
    </location>
</feature>
<dbReference type="Proteomes" id="UP000238426">
    <property type="component" value="Unassembled WGS sequence"/>
</dbReference>
<protein>
    <submittedName>
        <fullName evidence="2">Type 1 periplasmic binding fold superfamily protein</fullName>
    </submittedName>
</protein>
<feature type="signal peptide" evidence="1">
    <location>
        <begin position="1"/>
        <end position="21"/>
    </location>
</feature>
<dbReference type="AlphaFoldDB" id="A0A2T1N8F0"/>
<sequence>MKNLKHIYALIILSIVFTSCSNDDDNSSTTLPAVVNEEEVITTLNVRLEPVGGGTVITLQTRDLDGDGPNPPAVTVSGNLQNGITYNGSIELLNETVDPADDITVEVEEEADEHQFFFTTGNNLDVTTTYENFDNNGNNLGTEFSLTANTISTGTLTFTLRHEPTKPNTGLADAGGETDISATFNLEIQ</sequence>
<dbReference type="EMBL" id="PXOQ01000009">
    <property type="protein sequence ID" value="PSG88140.1"/>
    <property type="molecule type" value="Genomic_DNA"/>
</dbReference>
<dbReference type="OrthoDB" id="713689at2"/>
<name>A0A2T1N8F0_9FLAO</name>
<comment type="caution">
    <text evidence="2">The sequence shown here is derived from an EMBL/GenBank/DDBJ whole genome shotgun (WGS) entry which is preliminary data.</text>
</comment>
<evidence type="ECO:0000313" key="3">
    <source>
        <dbReference type="Proteomes" id="UP000238426"/>
    </source>
</evidence>
<accession>A0A2T1N8F0</accession>
<proteinExistence type="predicted"/>
<gene>
    <name evidence="2" type="ORF">C7H52_07490</name>
</gene>
<dbReference type="RefSeq" id="WP_106463279.1">
    <property type="nucleotide sequence ID" value="NZ_PXOQ01000009.1"/>
</dbReference>
<keyword evidence="3" id="KW-1185">Reference proteome</keyword>
<evidence type="ECO:0000313" key="2">
    <source>
        <dbReference type="EMBL" id="PSG88140.1"/>
    </source>
</evidence>
<reference evidence="2 3" key="1">
    <citation type="submission" date="2018-03" db="EMBL/GenBank/DDBJ databases">
        <title>Mesoflavibacter sp. HG37 and Mesoflavibacter sp. HG96 sp.nov., two marine bacteria isolated from seawater of Western Pacific Ocean.</title>
        <authorList>
            <person name="Cheng H."/>
            <person name="Wu Y.-H."/>
            <person name="Guo L.-L."/>
            <person name="Xu X.-W."/>
        </authorList>
    </citation>
    <scope>NUCLEOTIDE SEQUENCE [LARGE SCALE GENOMIC DNA]</scope>
    <source>
        <strain evidence="2 3">KCTC 32269</strain>
    </source>
</reference>
<dbReference type="PROSITE" id="PS51257">
    <property type="entry name" value="PROKAR_LIPOPROTEIN"/>
    <property type="match status" value="1"/>
</dbReference>